<keyword evidence="10" id="KW-0408">Iron</keyword>
<keyword evidence="13" id="KW-0100">Branched-chain amino acid biosynthesis</keyword>
<evidence type="ECO:0000256" key="7">
    <source>
        <dbReference type="ARBA" id="ARBA00022485"/>
    </source>
</evidence>
<dbReference type="GO" id="GO:0009098">
    <property type="term" value="P:L-leucine biosynthetic process"/>
    <property type="evidence" value="ECO:0007669"/>
    <property type="project" value="UniProtKB-KW"/>
</dbReference>
<evidence type="ECO:0000256" key="6">
    <source>
        <dbReference type="ARBA" id="ARBA00022430"/>
    </source>
</evidence>
<feature type="domain" description="Aconitase/3-isopropylmalate dehydratase large subunit alpha/beta/alpha" evidence="14">
    <location>
        <begin position="8"/>
        <end position="156"/>
    </location>
</feature>
<comment type="pathway">
    <text evidence="4">Amino-acid biosynthesis; L-leucine biosynthesis; L-leucine from 3-methyl-2-oxobutanoate: step 2/4.</text>
</comment>
<comment type="function">
    <text evidence="3">Catalyzes the isomerization between 2-isopropylmalate and 3-isopropylmalate, via the formation of 2-isopropylmaleate.</text>
</comment>
<dbReference type="InterPro" id="IPR036008">
    <property type="entry name" value="Aconitase_4Fe-4S_dom"/>
</dbReference>
<protein>
    <recommendedName>
        <fullName evidence="5">3-isopropylmalate dehydratase</fullName>
        <ecNumber evidence="5">4.2.1.33</ecNumber>
    </recommendedName>
</protein>
<evidence type="ECO:0000256" key="10">
    <source>
        <dbReference type="ARBA" id="ARBA00023004"/>
    </source>
</evidence>
<evidence type="ECO:0000256" key="13">
    <source>
        <dbReference type="ARBA" id="ARBA00023304"/>
    </source>
</evidence>
<evidence type="ECO:0000256" key="4">
    <source>
        <dbReference type="ARBA" id="ARBA00004729"/>
    </source>
</evidence>
<proteinExistence type="predicted"/>
<dbReference type="GO" id="GO:0051539">
    <property type="term" value="F:4 iron, 4 sulfur cluster binding"/>
    <property type="evidence" value="ECO:0007669"/>
    <property type="project" value="UniProtKB-KW"/>
</dbReference>
<evidence type="ECO:0000256" key="2">
    <source>
        <dbReference type="ARBA" id="ARBA00001966"/>
    </source>
</evidence>
<evidence type="ECO:0000256" key="12">
    <source>
        <dbReference type="ARBA" id="ARBA00023239"/>
    </source>
</evidence>
<sequence>MPGKSLFEKIWDTHIVSRETKETPAILYVDLHLIHEVTSPIAFNQLRDKGLKVRRPNLTLATIDHSIPTVPVGSIKELKIISEPAATNAVIQMEKNCADYGIPIYGLNSEQRGIVHVIGPELGATQPGKTIVCGDSHTSTHGALGALAFGIGTTEV</sequence>
<dbReference type="EMBL" id="UINC01015286">
    <property type="protein sequence ID" value="SVA64484.1"/>
    <property type="molecule type" value="Genomic_DNA"/>
</dbReference>
<dbReference type="PANTHER" id="PTHR43822:SF9">
    <property type="entry name" value="3-ISOPROPYLMALATE DEHYDRATASE"/>
    <property type="match status" value="1"/>
</dbReference>
<reference evidence="15" key="1">
    <citation type="submission" date="2018-05" db="EMBL/GenBank/DDBJ databases">
        <authorList>
            <person name="Lanie J.A."/>
            <person name="Ng W.-L."/>
            <person name="Kazmierczak K.M."/>
            <person name="Andrzejewski T.M."/>
            <person name="Davidsen T.M."/>
            <person name="Wayne K.J."/>
            <person name="Tettelin H."/>
            <person name="Glass J.I."/>
            <person name="Rusch D."/>
            <person name="Podicherti R."/>
            <person name="Tsui H.-C.T."/>
            <person name="Winkler M.E."/>
        </authorList>
    </citation>
    <scope>NUCLEOTIDE SEQUENCE</scope>
</reference>
<dbReference type="Pfam" id="PF00330">
    <property type="entry name" value="Aconitase"/>
    <property type="match status" value="1"/>
</dbReference>
<dbReference type="Gene3D" id="3.30.499.10">
    <property type="entry name" value="Aconitase, domain 3"/>
    <property type="match status" value="1"/>
</dbReference>
<name>A0A381XI99_9ZZZZ</name>
<evidence type="ECO:0000256" key="3">
    <source>
        <dbReference type="ARBA" id="ARBA00002695"/>
    </source>
</evidence>
<dbReference type="InterPro" id="IPR015931">
    <property type="entry name" value="Acnase/IPM_dHydase_lsu_aba_1/3"/>
</dbReference>
<dbReference type="InterPro" id="IPR001030">
    <property type="entry name" value="Acoase/IPM_deHydtase_lsu_aba"/>
</dbReference>
<gene>
    <name evidence="15" type="ORF">METZ01_LOCUS117338</name>
</gene>
<comment type="catalytic activity">
    <reaction evidence="1">
        <text>(2R,3S)-3-isopropylmalate = (2S)-2-isopropylmalate</text>
        <dbReference type="Rhea" id="RHEA:32287"/>
        <dbReference type="ChEBI" id="CHEBI:1178"/>
        <dbReference type="ChEBI" id="CHEBI:35121"/>
        <dbReference type="EC" id="4.2.1.33"/>
    </reaction>
</comment>
<keyword evidence="12" id="KW-0456">Lyase</keyword>
<evidence type="ECO:0000256" key="1">
    <source>
        <dbReference type="ARBA" id="ARBA00000491"/>
    </source>
</evidence>
<evidence type="ECO:0000259" key="14">
    <source>
        <dbReference type="Pfam" id="PF00330"/>
    </source>
</evidence>
<evidence type="ECO:0000256" key="11">
    <source>
        <dbReference type="ARBA" id="ARBA00023014"/>
    </source>
</evidence>
<dbReference type="InterPro" id="IPR050067">
    <property type="entry name" value="IPM_dehydratase_rel_enz"/>
</dbReference>
<evidence type="ECO:0000256" key="8">
    <source>
        <dbReference type="ARBA" id="ARBA00022605"/>
    </source>
</evidence>
<keyword evidence="11" id="KW-0411">Iron-sulfur</keyword>
<comment type="cofactor">
    <cofactor evidence="2">
        <name>[4Fe-4S] cluster</name>
        <dbReference type="ChEBI" id="CHEBI:49883"/>
    </cofactor>
</comment>
<keyword evidence="7" id="KW-0004">4Fe-4S</keyword>
<dbReference type="GO" id="GO:0046872">
    <property type="term" value="F:metal ion binding"/>
    <property type="evidence" value="ECO:0007669"/>
    <property type="project" value="UniProtKB-KW"/>
</dbReference>
<organism evidence="15">
    <name type="scientific">marine metagenome</name>
    <dbReference type="NCBI Taxonomy" id="408172"/>
    <lineage>
        <taxon>unclassified sequences</taxon>
        <taxon>metagenomes</taxon>
        <taxon>ecological metagenomes</taxon>
    </lineage>
</organism>
<keyword evidence="9" id="KW-0479">Metal-binding</keyword>
<dbReference type="PANTHER" id="PTHR43822">
    <property type="entry name" value="HOMOACONITASE, MITOCHONDRIAL-RELATED"/>
    <property type="match status" value="1"/>
</dbReference>
<dbReference type="GO" id="GO:0003861">
    <property type="term" value="F:3-isopropylmalate dehydratase activity"/>
    <property type="evidence" value="ECO:0007669"/>
    <property type="project" value="UniProtKB-EC"/>
</dbReference>
<dbReference type="SUPFAM" id="SSF53732">
    <property type="entry name" value="Aconitase iron-sulfur domain"/>
    <property type="match status" value="1"/>
</dbReference>
<dbReference type="EC" id="4.2.1.33" evidence="5"/>
<evidence type="ECO:0000256" key="9">
    <source>
        <dbReference type="ARBA" id="ARBA00022723"/>
    </source>
</evidence>
<feature type="non-terminal residue" evidence="15">
    <location>
        <position position="156"/>
    </location>
</feature>
<keyword evidence="6" id="KW-0432">Leucine biosynthesis</keyword>
<evidence type="ECO:0000256" key="5">
    <source>
        <dbReference type="ARBA" id="ARBA00011998"/>
    </source>
</evidence>
<dbReference type="PRINTS" id="PR00415">
    <property type="entry name" value="ACONITASE"/>
</dbReference>
<dbReference type="AlphaFoldDB" id="A0A381XI99"/>
<accession>A0A381XI99</accession>
<evidence type="ECO:0000313" key="15">
    <source>
        <dbReference type="EMBL" id="SVA64484.1"/>
    </source>
</evidence>
<keyword evidence="8" id="KW-0028">Amino-acid biosynthesis</keyword>